<evidence type="ECO:0000259" key="3">
    <source>
        <dbReference type="Pfam" id="PF00472"/>
    </source>
</evidence>
<sequence length="356" mass="39355">MTNKENPYVLTDEVVIVDTYRHADDSLSFAPKVKTAVRVTHKITGIQVTCSSEVSVQRNKEKAMEELANKLAELGGDAESLPKQPKKATVLAYRVCGWHNSLHHTKNHALHHVKQMYSGDEAVVIQQLMDVGEHELIMDRLRGQYDALREERDAALASVTSLESKLAELEKQKEFGHVIVSMKGGYKCFEFDEYSHAHSFPEGEHQLYASPVAQAQHSVPEEFIGRLSEFLAQRGATGKALLRELRDMLAAAPARGQHSVPDDVETFLDEVRAELLRARSKFPGDRIMTIALAEEFGELCKAVLDEPAANVRKEAVQTAVMAARVVLDGDGSVTAWRSERGLDPLTGATGKEGSNE</sequence>
<organism evidence="4 5">
    <name type="scientific">Pseudomonas phage Iggy</name>
    <dbReference type="NCBI Taxonomy" id="2592193"/>
    <lineage>
        <taxon>Viruses</taxon>
        <taxon>Duplodnaviria</taxon>
        <taxon>Heunggongvirae</taxon>
        <taxon>Uroviricota</taxon>
        <taxon>Caudoviricetes</taxon>
        <taxon>Queuovirinae</taxon>
        <taxon>Iggyvirus</taxon>
        <taxon>Iggyvirus iggy</taxon>
    </lineage>
</organism>
<protein>
    <submittedName>
        <fullName evidence="4">Peptide chain release factor 1</fullName>
    </submittedName>
</protein>
<name>A0A7S5E9V5_9CAUD</name>
<dbReference type="GeneID" id="77947965"/>
<dbReference type="KEGG" id="vg:77947965"/>
<reference evidence="4 5" key="1">
    <citation type="journal article" date="2020" name="Phage (New Rochelle)">
        <title>A New High-Throughput Screening Method for Phages: Enabling Crude Isolation and Fast Identification of Diverse Phages with Therapeutic Potential.</title>
        <authorList>
            <person name="Olsen N.S."/>
            <person name="Hendriksen N.B."/>
            <person name="Hansen L.H."/>
            <person name="Kot W."/>
        </authorList>
    </citation>
    <scope>NUCLEOTIDE SEQUENCE [LARGE SCALE GENOMIC DNA]</scope>
</reference>
<evidence type="ECO:0000313" key="4">
    <source>
        <dbReference type="EMBL" id="QEA09758.1"/>
    </source>
</evidence>
<keyword evidence="2" id="KW-0175">Coiled coil</keyword>
<proteinExistence type="inferred from homology"/>
<feature type="domain" description="Prokaryotic-type class I peptide chain release factors" evidence="3">
    <location>
        <begin position="32"/>
        <end position="88"/>
    </location>
</feature>
<dbReference type="EMBL" id="MN029011">
    <property type="protein sequence ID" value="QEA09758.1"/>
    <property type="molecule type" value="Genomic_DNA"/>
</dbReference>
<dbReference type="Pfam" id="PF00472">
    <property type="entry name" value="RF-1"/>
    <property type="match status" value="1"/>
</dbReference>
<evidence type="ECO:0000256" key="2">
    <source>
        <dbReference type="SAM" id="Coils"/>
    </source>
</evidence>
<dbReference type="RefSeq" id="YP_010671710.1">
    <property type="nucleotide sequence ID" value="NC_070970.1"/>
</dbReference>
<evidence type="ECO:0000313" key="5">
    <source>
        <dbReference type="Proteomes" id="UP000617051"/>
    </source>
</evidence>
<dbReference type="Gene3D" id="3.30.70.1660">
    <property type="match status" value="1"/>
</dbReference>
<keyword evidence="5" id="KW-1185">Reference proteome</keyword>
<dbReference type="InterPro" id="IPR000352">
    <property type="entry name" value="Pep_chain_release_fac_I"/>
</dbReference>
<feature type="coiled-coil region" evidence="2">
    <location>
        <begin position="131"/>
        <end position="172"/>
    </location>
</feature>
<dbReference type="Proteomes" id="UP000617051">
    <property type="component" value="Segment"/>
</dbReference>
<dbReference type="InterPro" id="IPR045853">
    <property type="entry name" value="Pep_chain_release_fac_I_sf"/>
</dbReference>
<comment type="similarity">
    <text evidence="1">Belongs to the prokaryotic/mitochondrial release factor family.</text>
</comment>
<dbReference type="Gene3D" id="3.30.160.20">
    <property type="match status" value="1"/>
</dbReference>
<accession>A0A7S5E9V5</accession>
<dbReference type="SUPFAM" id="SSF75620">
    <property type="entry name" value="Release factor"/>
    <property type="match status" value="1"/>
</dbReference>
<evidence type="ECO:0000256" key="1">
    <source>
        <dbReference type="ARBA" id="ARBA00010835"/>
    </source>
</evidence>